<keyword evidence="6" id="KW-0067">ATP-binding</keyword>
<dbReference type="SUPFAM" id="SSF52540">
    <property type="entry name" value="P-loop containing nucleoside triphosphate hydrolases"/>
    <property type="match status" value="2"/>
</dbReference>
<keyword evidence="8" id="KW-0539">Nucleus</keyword>
<sequence>MSTGGSLKLSISLNRGISSTTENSQIISDEKMDDSERKSRPNSASPEPEITVLSENSEKTKQSELLNVKIPTGTKAQKRKHIQTNFDNSLLLGQSALDAQRKEKERLERLERQKQSLGENGHIEQVAAVLPKPVTPLPVLDAFDPDVICLIGDDADPGLDSKKNVPLINKNAPKEEPEIIELSSGDEDEKYDNRESTSFTPYRVVPPLPSAFDYGKRSRWMYSEKDRADHVKMEKQHKIEKERMRKRRNSHELEKIELTQTGRLLVNAGHSPEDPDVYVSPYLTHILQPHQLGGVRFMYDNIVESLSEFDTSPGFGCILAHSMGLGKTIQVITFIEVFLRVTQAKRVLVIVPINTIQNWYYEFEKWLPRYSETGEICRQFEVFLLGDAVKTFDQRVNLIEDWSRKGGVLLIGYEMFRLLIRSTQPKKPAKPKPNSFSTPQPDRSEKVDDFDKGFTADGRVKKEANEIIRSALINPGADLVVCDEGHKIKNLNTDIAVALGAIKTRRRIVLTGYPLQNNLMEYYCMVDFVRPDFLGSRKTFSIQFEKPIKNGQCIDSTARDVKIARQRIHVLNSMLKGFIQRRTHHLLKAILPESKEFVLLLRKSPLQHALYRNFVMYANSEISSGNTSVFNPLKAFAACSKIWNHPDILAKTLERKREERRKAMQQKDANDQACERVPSLPEREQYQPTGNASTWPSHSHEGSGYLPSTSYGHAMPTTCASAPGPSYSSMAFTSNNTWNSTYPPKSDTPSNLEQALRPNLSDPYRVSHSDLWSGIFAEGPPTSLGTNAFMDPKQGDESSRTSSKARRSNRLKTGTIRGVLEEEFDLTEIDQGLQYDWAEIAMASYKTGNIENGYKMVLAMELLDACVKIGEKMLIFSQNLTALDLIESYLSRRPLKTPTETTSWMKSINYFRLDGATPGSEREKLINRFNSDPSVYLFLISTRAGSLGINLVSANRCIIFDACWNPCHDAQAVCRVYRYGQQRRTFIYRLILNNCMEKAIFNRQISKHGLQQRVVDEAQVDANITQKELETLLMYDESLDVIHEKWDTTRWDFGDEVLESVVKNRSEMLAEEPFLHESLMLEREEGLSEEEKKEAELWFTREQYKDALTLPYNDTPAFDSGDHYGGYSRALRGHPNWIGTPHFNPMTDPPPLRSTPVPHHLDRVPVPLTGNPGYPMGYPQSSGETLGPNRMFNPMEGPRRVPPFPGAAIAFEPASNSRGSVQLIRTDRVLSLPVVSHPSERREIPANTQAMLVRSADGVFLRLSNGLLLNAQNSIFDSVPNRVPPLVTIPPDPPRPLRLPPALNPVPDIIELD</sequence>
<dbReference type="Gene3D" id="3.40.50.300">
    <property type="entry name" value="P-loop containing nucleotide triphosphate hydrolases"/>
    <property type="match status" value="1"/>
</dbReference>
<feature type="compositionally biased region" description="Basic and acidic residues" evidence="10">
    <location>
        <begin position="442"/>
        <end position="452"/>
    </location>
</feature>
<feature type="coiled-coil region" evidence="9">
    <location>
        <begin position="93"/>
        <end position="120"/>
    </location>
</feature>
<dbReference type="GO" id="GO:0005524">
    <property type="term" value="F:ATP binding"/>
    <property type="evidence" value="ECO:0007669"/>
    <property type="project" value="UniProtKB-KW"/>
</dbReference>
<evidence type="ECO:0000256" key="7">
    <source>
        <dbReference type="ARBA" id="ARBA00023125"/>
    </source>
</evidence>
<dbReference type="Gene3D" id="3.40.50.10810">
    <property type="entry name" value="Tandem AAA-ATPase domain"/>
    <property type="match status" value="2"/>
</dbReference>
<keyword evidence="4" id="KW-0378">Hydrolase</keyword>
<evidence type="ECO:0000313" key="14">
    <source>
        <dbReference type="WBParaSite" id="HCON_00122560-00001"/>
    </source>
</evidence>
<dbReference type="GO" id="GO:0004386">
    <property type="term" value="F:helicase activity"/>
    <property type="evidence" value="ECO:0007669"/>
    <property type="project" value="UniProtKB-KW"/>
</dbReference>
<dbReference type="PROSITE" id="PS51194">
    <property type="entry name" value="HELICASE_CTER"/>
    <property type="match status" value="1"/>
</dbReference>
<dbReference type="InterPro" id="IPR044574">
    <property type="entry name" value="ARIP4-like"/>
</dbReference>
<evidence type="ECO:0000259" key="12">
    <source>
        <dbReference type="PROSITE" id="PS51194"/>
    </source>
</evidence>
<reference evidence="14" key="1">
    <citation type="submission" date="2020-12" db="UniProtKB">
        <authorList>
            <consortium name="WormBaseParasite"/>
        </authorList>
    </citation>
    <scope>IDENTIFICATION</scope>
    <source>
        <strain evidence="14">MHco3</strain>
    </source>
</reference>
<feature type="domain" description="Helicase C-terminal" evidence="12">
    <location>
        <begin position="861"/>
        <end position="1030"/>
    </location>
</feature>
<dbReference type="Proteomes" id="UP000025227">
    <property type="component" value="Unplaced"/>
</dbReference>
<dbReference type="GO" id="GO:0003677">
    <property type="term" value="F:DNA binding"/>
    <property type="evidence" value="ECO:0007669"/>
    <property type="project" value="UniProtKB-KW"/>
</dbReference>
<evidence type="ECO:0000313" key="13">
    <source>
        <dbReference type="Proteomes" id="UP000025227"/>
    </source>
</evidence>
<dbReference type="Pfam" id="PF00176">
    <property type="entry name" value="SNF2-rel_dom"/>
    <property type="match status" value="1"/>
</dbReference>
<dbReference type="InterPro" id="IPR014001">
    <property type="entry name" value="Helicase_ATP-bd"/>
</dbReference>
<feature type="region of interest" description="Disordered" evidence="10">
    <location>
        <begin position="783"/>
        <end position="810"/>
    </location>
</feature>
<dbReference type="SMART" id="SM00487">
    <property type="entry name" value="DEXDc"/>
    <property type="match status" value="1"/>
</dbReference>
<keyword evidence="3" id="KW-0547">Nucleotide-binding</keyword>
<comment type="similarity">
    <text evidence="2">Belongs to the SNF2/RAD54 helicase family.</text>
</comment>
<dbReference type="PANTHER" id="PTHR45797">
    <property type="entry name" value="RAD54-LIKE"/>
    <property type="match status" value="1"/>
</dbReference>
<keyword evidence="9" id="KW-0175">Coiled coil</keyword>
<dbReference type="InterPro" id="IPR049730">
    <property type="entry name" value="SNF2/RAD54-like_C"/>
</dbReference>
<feature type="compositionally biased region" description="Polar residues" evidence="10">
    <location>
        <begin position="686"/>
        <end position="697"/>
    </location>
</feature>
<evidence type="ECO:0000256" key="3">
    <source>
        <dbReference type="ARBA" id="ARBA00022741"/>
    </source>
</evidence>
<name>A0A7I4YNH7_HAECO</name>
<evidence type="ECO:0000256" key="4">
    <source>
        <dbReference type="ARBA" id="ARBA00022801"/>
    </source>
</evidence>
<comment type="subcellular location">
    <subcellularLocation>
        <location evidence="1">Nucleus</location>
    </subcellularLocation>
</comment>
<dbReference type="CDD" id="cd18793">
    <property type="entry name" value="SF2_C_SNF"/>
    <property type="match status" value="1"/>
</dbReference>
<evidence type="ECO:0000256" key="2">
    <source>
        <dbReference type="ARBA" id="ARBA00007025"/>
    </source>
</evidence>
<dbReference type="PROSITE" id="PS51192">
    <property type="entry name" value="HELICASE_ATP_BIND_1"/>
    <property type="match status" value="1"/>
</dbReference>
<evidence type="ECO:0000259" key="11">
    <source>
        <dbReference type="PROSITE" id="PS51192"/>
    </source>
</evidence>
<dbReference type="InterPro" id="IPR027417">
    <property type="entry name" value="P-loop_NTPase"/>
</dbReference>
<dbReference type="WBParaSite" id="HCON_00122560-00001">
    <property type="protein sequence ID" value="HCON_00122560-00001"/>
    <property type="gene ID" value="HCON_00122560"/>
</dbReference>
<accession>A0A7I4YNH7</accession>
<feature type="region of interest" description="Disordered" evidence="10">
    <location>
        <begin position="659"/>
        <end position="709"/>
    </location>
</feature>
<dbReference type="InterPro" id="IPR001650">
    <property type="entry name" value="Helicase_C-like"/>
</dbReference>
<keyword evidence="13" id="KW-1185">Reference proteome</keyword>
<evidence type="ECO:0000256" key="8">
    <source>
        <dbReference type="ARBA" id="ARBA00023242"/>
    </source>
</evidence>
<keyword evidence="7" id="KW-0238">DNA-binding</keyword>
<feature type="compositionally biased region" description="Polar residues" evidence="10">
    <location>
        <begin position="1"/>
        <end position="27"/>
    </location>
</feature>
<dbReference type="OMA" id="TIQNWYS"/>
<feature type="compositionally biased region" description="Basic and acidic residues" evidence="10">
    <location>
        <begin position="28"/>
        <end position="39"/>
    </location>
</feature>
<dbReference type="Pfam" id="PF00271">
    <property type="entry name" value="Helicase_C"/>
    <property type="match status" value="1"/>
</dbReference>
<evidence type="ECO:0000256" key="6">
    <source>
        <dbReference type="ARBA" id="ARBA00022840"/>
    </source>
</evidence>
<dbReference type="InterPro" id="IPR038718">
    <property type="entry name" value="SNF2-like_sf"/>
</dbReference>
<feature type="domain" description="Helicase ATP-binding" evidence="11">
    <location>
        <begin position="308"/>
        <end position="532"/>
    </location>
</feature>
<feature type="region of interest" description="Disordered" evidence="10">
    <location>
        <begin position="1"/>
        <end position="63"/>
    </location>
</feature>
<dbReference type="InterPro" id="IPR000330">
    <property type="entry name" value="SNF2_N"/>
</dbReference>
<dbReference type="SMART" id="SM00490">
    <property type="entry name" value="HELICc"/>
    <property type="match status" value="1"/>
</dbReference>
<dbReference type="GO" id="GO:0005634">
    <property type="term" value="C:nucleus"/>
    <property type="evidence" value="ECO:0007669"/>
    <property type="project" value="UniProtKB-SubCell"/>
</dbReference>
<evidence type="ECO:0000256" key="10">
    <source>
        <dbReference type="SAM" id="MobiDB-lite"/>
    </source>
</evidence>
<evidence type="ECO:0000256" key="1">
    <source>
        <dbReference type="ARBA" id="ARBA00004123"/>
    </source>
</evidence>
<feature type="coiled-coil region" evidence="9">
    <location>
        <begin position="234"/>
        <end position="261"/>
    </location>
</feature>
<organism evidence="13 14">
    <name type="scientific">Haemonchus contortus</name>
    <name type="common">Barber pole worm</name>
    <dbReference type="NCBI Taxonomy" id="6289"/>
    <lineage>
        <taxon>Eukaryota</taxon>
        <taxon>Metazoa</taxon>
        <taxon>Ecdysozoa</taxon>
        <taxon>Nematoda</taxon>
        <taxon>Chromadorea</taxon>
        <taxon>Rhabditida</taxon>
        <taxon>Rhabditina</taxon>
        <taxon>Rhabditomorpha</taxon>
        <taxon>Strongyloidea</taxon>
        <taxon>Trichostrongylidae</taxon>
        <taxon>Haemonchus</taxon>
    </lineage>
</organism>
<feature type="region of interest" description="Disordered" evidence="10">
    <location>
        <begin position="424"/>
        <end position="452"/>
    </location>
</feature>
<evidence type="ECO:0000256" key="5">
    <source>
        <dbReference type="ARBA" id="ARBA00022806"/>
    </source>
</evidence>
<proteinExistence type="inferred from homology"/>
<dbReference type="OrthoDB" id="2020972at2759"/>
<evidence type="ECO:0000256" key="9">
    <source>
        <dbReference type="SAM" id="Coils"/>
    </source>
</evidence>
<dbReference type="GO" id="GO:0016887">
    <property type="term" value="F:ATP hydrolysis activity"/>
    <property type="evidence" value="ECO:0007669"/>
    <property type="project" value="InterPro"/>
</dbReference>
<dbReference type="PANTHER" id="PTHR45797:SF1">
    <property type="entry name" value="HELICASE ARIP4"/>
    <property type="match status" value="1"/>
</dbReference>
<protein>
    <submittedName>
        <fullName evidence="14">Helicase ARIP4</fullName>
    </submittedName>
</protein>
<keyword evidence="5" id="KW-0347">Helicase</keyword>